<evidence type="ECO:0000256" key="1">
    <source>
        <dbReference type="SAM" id="MobiDB-lite"/>
    </source>
</evidence>
<accession>A0A2J4JAB6</accession>
<organism evidence="2 3">
    <name type="scientific">Natronobacterium gregoryi (strain ATCC 43098 / DSM 3393 / CCM 3738 / CIP 104747 / IAM 13177 / JCM 8860 / NBRC 102187 / NCIMB 2189 / SP2)</name>
    <dbReference type="NCBI Taxonomy" id="797304"/>
    <lineage>
        <taxon>Archaea</taxon>
        <taxon>Methanobacteriati</taxon>
        <taxon>Methanobacteriota</taxon>
        <taxon>Stenosarchaea group</taxon>
        <taxon>Halobacteria</taxon>
        <taxon>Halobacteriales</taxon>
        <taxon>Natrialbaceae</taxon>
        <taxon>Natronobacterium</taxon>
    </lineage>
</organism>
<gene>
    <name evidence="2" type="ORF">CYV19_18180</name>
</gene>
<dbReference type="EMBL" id="PKKI01000092">
    <property type="protein sequence ID" value="PLK18313.1"/>
    <property type="molecule type" value="Genomic_DNA"/>
</dbReference>
<evidence type="ECO:0000313" key="2">
    <source>
        <dbReference type="EMBL" id="PLK18313.1"/>
    </source>
</evidence>
<sequence>MVGYLIGGISIDRYIDGQTRTHRKTRVEPAFECDWPDAATATGSLARYLDAVCFGLRSYRHVRPTVSNGFPSGMPAQPQPDAVAPGRRHGNSSHMDGCTDVPARPQEGSWSHRN</sequence>
<reference evidence="2 3" key="1">
    <citation type="submission" date="2017-12" db="EMBL/GenBank/DDBJ databases">
        <title>The characterization of oligonucleotides binding to NgAgo.</title>
        <authorList>
            <person name="Jiang L."/>
            <person name="He B."/>
            <person name="Kang J."/>
            <person name="Yu M."/>
            <person name="Li N."/>
            <person name="Fang Y."/>
            <person name="Tang Z."/>
            <person name="Wu P."/>
            <person name="Yao P."/>
            <person name="Huang J."/>
        </authorList>
    </citation>
    <scope>NUCLEOTIDE SEQUENCE [LARGE SCALE GENOMIC DNA]</scope>
    <source>
        <strain evidence="2 3">SP2</strain>
        <tissue evidence="2">Freeze-dried powder thallus</tissue>
    </source>
</reference>
<name>A0A2J4JAB6_NATGS</name>
<dbReference type="Proteomes" id="UP000234484">
    <property type="component" value="Unassembled WGS sequence"/>
</dbReference>
<proteinExistence type="predicted"/>
<comment type="caution">
    <text evidence="2">The sequence shown here is derived from an EMBL/GenBank/DDBJ whole genome shotgun (WGS) entry which is preliminary data.</text>
</comment>
<feature type="region of interest" description="Disordered" evidence="1">
    <location>
        <begin position="68"/>
        <end position="114"/>
    </location>
</feature>
<protein>
    <submittedName>
        <fullName evidence="2">Uncharacterized protein</fullName>
    </submittedName>
</protein>
<dbReference type="AlphaFoldDB" id="A0A2J4JAB6"/>
<evidence type="ECO:0000313" key="3">
    <source>
        <dbReference type="Proteomes" id="UP000234484"/>
    </source>
</evidence>